<feature type="compositionally biased region" description="Basic and acidic residues" evidence="8">
    <location>
        <begin position="603"/>
        <end position="614"/>
    </location>
</feature>
<dbReference type="CDD" id="cd06503">
    <property type="entry name" value="ATP-synt_Fo_b"/>
    <property type="match status" value="1"/>
</dbReference>
<comment type="similarity">
    <text evidence="3">Belongs to the INCENP family.</text>
</comment>
<organism evidence="10 11">
    <name type="scientific">Sarocladium strictum</name>
    <name type="common">Black bundle disease fungus</name>
    <name type="synonym">Acremonium strictum</name>
    <dbReference type="NCBI Taxonomy" id="5046"/>
    <lineage>
        <taxon>Eukaryota</taxon>
        <taxon>Fungi</taxon>
        <taxon>Dikarya</taxon>
        <taxon>Ascomycota</taxon>
        <taxon>Pezizomycotina</taxon>
        <taxon>Sordariomycetes</taxon>
        <taxon>Hypocreomycetidae</taxon>
        <taxon>Hypocreales</taxon>
        <taxon>Sarocladiaceae</taxon>
        <taxon>Sarocladium</taxon>
    </lineage>
</organism>
<feature type="compositionally biased region" description="Basic and acidic residues" evidence="8">
    <location>
        <begin position="209"/>
        <end position="225"/>
    </location>
</feature>
<keyword evidence="4" id="KW-0963">Cytoplasm</keyword>
<evidence type="ECO:0000256" key="5">
    <source>
        <dbReference type="ARBA" id="ARBA00022829"/>
    </source>
</evidence>
<feature type="compositionally biased region" description="Polar residues" evidence="8">
    <location>
        <begin position="123"/>
        <end position="133"/>
    </location>
</feature>
<sequence length="1259" mass="137799">MAAMRGPRVQVGSAAWVGEERSSALQIVESEVEEFSYSARNEMDWLNEHMAGIFDENETNFADTFKTPGKLRGKTPRTARRPVAAEVRVPLSDVFAATPNVPSSHFSPRTNRIKSPQILRDAATSSPEIQRSPSPRKLVAFPRPKDPQPDTQDSGYYGSQDIAQGSQSFREAPGLNNHIGLHTTTQVPIRLSPIRAYPADSPEKTSQTAREEQTTRPLGDRTAKLDEDDFDAAASGSGSQTSSPVQQLGGMENQVLDGEPDVAGPDDGDVDAEMSASESSSPVRPMVRKSSMNFASLPAREPLPAGKANPGRVSRVSHLDPNRMSYYGRPTEGKSLGNAAGHDSDEMNENDVATTENAPPGKVHINYEDLAADHHKTYTQRLQDQISMLGKSQPHGERPSKPVSEGSVSHKPVTKTTQAAQTPKSPSPPPLATLKSTPGAFPEDDDDWIEPPVASPEIEAEPSPRPGFPKSYSTDIMDGLHDGIAAGEPRAMLSPLHRQTVHDTERPVSAFAAPSLEKAATITDLRSGPPAALLEPAGAPISPIRNYRDSPLKQVKNKLSSIFKSSKALMASGAALSAEGKVSAISPSMTRLAHFSGLSMESLAEKPETARDSPLDSQLVTADASPTRPVGKRTRASIEKEREEKKRDKETKRMEEQQEKLEKARAQVRERARDFTKEKELLETQHLPLDKETVLVQKTPKTTRSSPRKPMITEENTAKQSEGDIDMVDAPSTIPQPPPRTLGPSASKPRELKRPIKPVKETLSKPRQAPTVIRVNTGSQHSQYLTSSSVMAAASTEQDSTAQLPQTQLMSKASKASLQSKPSTQSLRAAASAGRAKALDAAAKKKEQDEREALRRREAKAELEKKRLVAQEEQRRIEQTKRQEAERQKQKEREQATQAEAKKSAQRQAAIEKAKQTRAPPPAVRSHTPGAQEYTPHQDKRASTLISSKGEGSRPPSRLTSGLPRSQEEIGRPTTSHVSKLGTKRTLPMEAVEDPYRAGASRNGTAYQSKDAKRRRTSDEFDEDHESDSPPNIKGPPVRPSGGFKKDIPTKPAYPTNYPTAPQSAKRENLFKATVTNQHQSQTRSAHPFEMAQVSKGAIPFAPSANAAKGHPTKTPVRTAAANAPKASAAKSAAKSSPKFPNGEAIELPEIQTDDEDDEDEPSRGMYAQWADSPELRKQLLYQDRIDPGEIFGPPRPLDMEEVFFKSKEKFHKFRSRTSSANWTGADRLTEEDIRKDLAARDKLRREGGWTYEMSKNLL</sequence>
<dbReference type="InterPro" id="IPR005635">
    <property type="entry name" value="Inner_centromere_prot_ARK-bd"/>
</dbReference>
<keyword evidence="6" id="KW-0206">Cytoskeleton</keyword>
<evidence type="ECO:0000313" key="10">
    <source>
        <dbReference type="EMBL" id="KAK0391039.1"/>
    </source>
</evidence>
<dbReference type="EMBL" id="JAPDFR010000001">
    <property type="protein sequence ID" value="KAK0391039.1"/>
    <property type="molecule type" value="Genomic_DNA"/>
</dbReference>
<evidence type="ECO:0000256" key="1">
    <source>
        <dbReference type="ARBA" id="ARBA00004123"/>
    </source>
</evidence>
<feature type="compositionally biased region" description="Basic and acidic residues" evidence="8">
    <location>
        <begin position="842"/>
        <end position="903"/>
    </location>
</feature>
<evidence type="ECO:0000313" key="11">
    <source>
        <dbReference type="Proteomes" id="UP001175261"/>
    </source>
</evidence>
<dbReference type="PANTHER" id="PTHR13142:SF1">
    <property type="entry name" value="INNER CENTROMERE PROTEIN"/>
    <property type="match status" value="1"/>
</dbReference>
<comment type="subcellular location">
    <subcellularLocation>
        <location evidence="2">Cytoplasm</location>
        <location evidence="2">Cytoskeleton</location>
        <location evidence="2">Spindle</location>
    </subcellularLocation>
    <subcellularLocation>
        <location evidence="1">Nucleus</location>
    </subcellularLocation>
</comment>
<evidence type="ECO:0000256" key="6">
    <source>
        <dbReference type="ARBA" id="ARBA00023212"/>
    </source>
</evidence>
<evidence type="ECO:0000256" key="4">
    <source>
        <dbReference type="ARBA" id="ARBA00022490"/>
    </source>
</evidence>
<evidence type="ECO:0000256" key="7">
    <source>
        <dbReference type="ARBA" id="ARBA00023242"/>
    </source>
</evidence>
<dbReference type="AlphaFoldDB" id="A0AA39LBL4"/>
<comment type="caution">
    <text evidence="10">The sequence shown here is derived from an EMBL/GenBank/DDBJ whole genome shotgun (WGS) entry which is preliminary data.</text>
</comment>
<feature type="compositionally biased region" description="Polar residues" evidence="8">
    <location>
        <begin position="414"/>
        <end position="424"/>
    </location>
</feature>
<accession>A0AA39LBL4</accession>
<keyword evidence="5" id="KW-0159">Chromosome partition</keyword>
<protein>
    <recommendedName>
        <fullName evidence="9">Inner centromere protein ARK-binding domain-containing protein</fullName>
    </recommendedName>
</protein>
<feature type="compositionally biased region" description="Low complexity" evidence="8">
    <location>
        <begin position="1120"/>
        <end position="1139"/>
    </location>
</feature>
<dbReference type="GO" id="GO:0005634">
    <property type="term" value="C:nucleus"/>
    <property type="evidence" value="ECO:0007669"/>
    <property type="project" value="UniProtKB-SubCell"/>
</dbReference>
<gene>
    <name evidence="10" type="ORF">NLU13_0541</name>
</gene>
<evidence type="ECO:0000259" key="9">
    <source>
        <dbReference type="Pfam" id="PF03941"/>
    </source>
</evidence>
<feature type="region of interest" description="Disordered" evidence="8">
    <location>
        <begin position="603"/>
        <end position="780"/>
    </location>
</feature>
<keyword evidence="7" id="KW-0539">Nucleus</keyword>
<feature type="region of interest" description="Disordered" evidence="8">
    <location>
        <begin position="97"/>
        <end position="161"/>
    </location>
</feature>
<feature type="compositionally biased region" description="Polar residues" evidence="8">
    <location>
        <begin position="100"/>
        <end position="114"/>
    </location>
</feature>
<dbReference type="PANTHER" id="PTHR13142">
    <property type="entry name" value="INNER CENTROMERE PROTEIN"/>
    <property type="match status" value="1"/>
</dbReference>
<keyword evidence="11" id="KW-1185">Reference proteome</keyword>
<feature type="compositionally biased region" description="Polar residues" evidence="8">
    <location>
        <begin position="795"/>
        <end position="824"/>
    </location>
</feature>
<feature type="compositionally biased region" description="Basic and acidic residues" evidence="8">
    <location>
        <begin position="365"/>
        <end position="376"/>
    </location>
</feature>
<proteinExistence type="inferred from homology"/>
<feature type="region of interest" description="Disordered" evidence="8">
    <location>
        <begin position="795"/>
        <end position="1088"/>
    </location>
</feature>
<evidence type="ECO:0000256" key="3">
    <source>
        <dbReference type="ARBA" id="ARBA00010042"/>
    </source>
</evidence>
<feature type="domain" description="Inner centromere protein ARK-binding" evidence="9">
    <location>
        <begin position="1150"/>
        <end position="1204"/>
    </location>
</feature>
<feature type="compositionally biased region" description="Polar residues" evidence="8">
    <location>
        <begin position="1074"/>
        <end position="1085"/>
    </location>
</feature>
<feature type="compositionally biased region" description="Low complexity" evidence="8">
    <location>
        <begin position="825"/>
        <end position="841"/>
    </location>
</feature>
<evidence type="ECO:0000256" key="2">
    <source>
        <dbReference type="ARBA" id="ARBA00004186"/>
    </source>
</evidence>
<dbReference type="Pfam" id="PF03941">
    <property type="entry name" value="INCENP_ARK-bind"/>
    <property type="match status" value="1"/>
</dbReference>
<feature type="compositionally biased region" description="Basic and acidic residues" evidence="8">
    <location>
        <begin position="636"/>
        <end position="693"/>
    </location>
</feature>
<dbReference type="GO" id="GO:0005819">
    <property type="term" value="C:spindle"/>
    <property type="evidence" value="ECO:0007669"/>
    <property type="project" value="UniProtKB-SubCell"/>
</dbReference>
<dbReference type="GO" id="GO:0007059">
    <property type="term" value="P:chromosome segregation"/>
    <property type="evidence" value="ECO:0007669"/>
    <property type="project" value="UniProtKB-KW"/>
</dbReference>
<feature type="compositionally biased region" description="Acidic residues" evidence="8">
    <location>
        <begin position="258"/>
        <end position="272"/>
    </location>
</feature>
<feature type="compositionally biased region" description="Acidic residues" evidence="8">
    <location>
        <begin position="1152"/>
        <end position="1161"/>
    </location>
</feature>
<evidence type="ECO:0000256" key="8">
    <source>
        <dbReference type="SAM" id="MobiDB-lite"/>
    </source>
</evidence>
<feature type="region of interest" description="Disordered" evidence="8">
    <location>
        <begin position="197"/>
        <end position="482"/>
    </location>
</feature>
<name>A0AA39LBL4_SARSR</name>
<dbReference type="Proteomes" id="UP001175261">
    <property type="component" value="Unassembled WGS sequence"/>
</dbReference>
<reference evidence="10" key="1">
    <citation type="submission" date="2022-10" db="EMBL/GenBank/DDBJ databases">
        <title>Determination and structural analysis of whole genome sequence of Sarocladium strictum F4-1.</title>
        <authorList>
            <person name="Hu L."/>
            <person name="Jiang Y."/>
        </authorList>
    </citation>
    <scope>NUCLEOTIDE SEQUENCE</scope>
    <source>
        <strain evidence="10">F4-1</strain>
    </source>
</reference>
<feature type="compositionally biased region" description="Basic and acidic residues" evidence="8">
    <location>
        <begin position="748"/>
        <end position="764"/>
    </location>
</feature>
<feature type="region of interest" description="Disordered" evidence="8">
    <location>
        <begin position="1102"/>
        <end position="1171"/>
    </location>
</feature>